<evidence type="ECO:0000256" key="1">
    <source>
        <dbReference type="SAM" id="Phobius"/>
    </source>
</evidence>
<feature type="transmembrane region" description="Helical" evidence="1">
    <location>
        <begin position="64"/>
        <end position="87"/>
    </location>
</feature>
<keyword evidence="1" id="KW-0812">Transmembrane</keyword>
<dbReference type="AlphaFoldDB" id="A0A2B4S0B0"/>
<accession>A0A2B4S0B0</accession>
<dbReference type="EMBL" id="LSMT01000257">
    <property type="protein sequence ID" value="PFX21942.1"/>
    <property type="molecule type" value="Genomic_DNA"/>
</dbReference>
<name>A0A2B4S0B0_STYPI</name>
<dbReference type="OrthoDB" id="5975659at2759"/>
<evidence type="ECO:0000313" key="2">
    <source>
        <dbReference type="EMBL" id="PFX21942.1"/>
    </source>
</evidence>
<protein>
    <submittedName>
        <fullName evidence="2">Uncharacterized protein</fullName>
    </submittedName>
</protein>
<dbReference type="Proteomes" id="UP000225706">
    <property type="component" value="Unassembled WGS sequence"/>
</dbReference>
<gene>
    <name evidence="2" type="ORF">AWC38_SpisGene13555</name>
</gene>
<keyword evidence="1" id="KW-1133">Transmembrane helix</keyword>
<proteinExistence type="predicted"/>
<keyword evidence="3" id="KW-1185">Reference proteome</keyword>
<sequence>MTKPCDMVSPLLMHQVTHRQRGLSDLVEGDRDRLIEVIALQRVGMANETTSLPTTEAQEKEIPFWMIAVWCVARILATTMIIVAIYYSHYVCCQTRNKRKNRRPYAKHQHLSHPVDVYPRAFIEQLHDSETNSRAMFSPSFVDNMRIPRAMEVKIIESVYSLNNTHPRPQLDSPCLSPKRSDSKEYLSSEMFSLPKERIPPSRQQSFRYSDMTTEESNERIYREKMLVSELREKLRHQNIINE</sequence>
<keyword evidence="1" id="KW-0472">Membrane</keyword>
<reference evidence="3" key="1">
    <citation type="journal article" date="2017" name="bioRxiv">
        <title>Comparative analysis of the genomes of Stylophora pistillata and Acropora digitifera provides evidence for extensive differences between species of corals.</title>
        <authorList>
            <person name="Voolstra C.R."/>
            <person name="Li Y."/>
            <person name="Liew Y.J."/>
            <person name="Baumgarten S."/>
            <person name="Zoccola D."/>
            <person name="Flot J.-F."/>
            <person name="Tambutte S."/>
            <person name="Allemand D."/>
            <person name="Aranda M."/>
        </authorList>
    </citation>
    <scope>NUCLEOTIDE SEQUENCE [LARGE SCALE GENOMIC DNA]</scope>
</reference>
<comment type="caution">
    <text evidence="2">The sequence shown here is derived from an EMBL/GenBank/DDBJ whole genome shotgun (WGS) entry which is preliminary data.</text>
</comment>
<evidence type="ECO:0000313" key="3">
    <source>
        <dbReference type="Proteomes" id="UP000225706"/>
    </source>
</evidence>
<organism evidence="2 3">
    <name type="scientific">Stylophora pistillata</name>
    <name type="common">Smooth cauliflower coral</name>
    <dbReference type="NCBI Taxonomy" id="50429"/>
    <lineage>
        <taxon>Eukaryota</taxon>
        <taxon>Metazoa</taxon>
        <taxon>Cnidaria</taxon>
        <taxon>Anthozoa</taxon>
        <taxon>Hexacorallia</taxon>
        <taxon>Scleractinia</taxon>
        <taxon>Astrocoeniina</taxon>
        <taxon>Pocilloporidae</taxon>
        <taxon>Stylophora</taxon>
    </lineage>
</organism>